<dbReference type="Gene3D" id="1.10.287.130">
    <property type="match status" value="1"/>
</dbReference>
<comment type="caution">
    <text evidence="2">The sequence shown here is derived from an EMBL/GenBank/DDBJ whole genome shotgun (WGS) entry which is preliminary data.</text>
</comment>
<dbReference type="GO" id="GO:0000155">
    <property type="term" value="F:phosphorelay sensor kinase activity"/>
    <property type="evidence" value="ECO:0007669"/>
    <property type="project" value="InterPro"/>
</dbReference>
<dbReference type="OrthoDB" id="303614at2759"/>
<dbReference type="EMBL" id="QKWP01000311">
    <property type="protein sequence ID" value="RIB22383.1"/>
    <property type="molecule type" value="Genomic_DNA"/>
</dbReference>
<dbReference type="STRING" id="44941.A0A397VR29"/>
<sequence>MTNMFTAIYDKNESQTLTNSSQGFLNNNSGVDFCLDIYCDDVYKNVSVLTVELRLNNLKVVEIANKTKSQILANTSHELRTQLGVIVGILFSFENTTIATNQSDMLISASDIILLAVNNIHDAAKLKAQKITPINRTFNLLK</sequence>
<dbReference type="InterPro" id="IPR003661">
    <property type="entry name" value="HisK_dim/P_dom"/>
</dbReference>
<evidence type="ECO:0000259" key="1">
    <source>
        <dbReference type="SMART" id="SM00388"/>
    </source>
</evidence>
<dbReference type="Proteomes" id="UP000266673">
    <property type="component" value="Unassembled WGS sequence"/>
</dbReference>
<gene>
    <name evidence="2" type="ORF">C2G38_2174071</name>
</gene>
<reference evidence="2 3" key="1">
    <citation type="submission" date="2018-06" db="EMBL/GenBank/DDBJ databases">
        <title>Comparative genomics reveals the genomic features of Rhizophagus irregularis, R. cerebriforme, R. diaphanum and Gigaspora rosea, and their symbiotic lifestyle signature.</title>
        <authorList>
            <person name="Morin E."/>
            <person name="San Clemente H."/>
            <person name="Chen E.C.H."/>
            <person name="De La Providencia I."/>
            <person name="Hainaut M."/>
            <person name="Kuo A."/>
            <person name="Kohler A."/>
            <person name="Murat C."/>
            <person name="Tang N."/>
            <person name="Roy S."/>
            <person name="Loubradou J."/>
            <person name="Henrissat B."/>
            <person name="Grigoriev I.V."/>
            <person name="Corradi N."/>
            <person name="Roux C."/>
            <person name="Martin F.M."/>
        </authorList>
    </citation>
    <scope>NUCLEOTIDE SEQUENCE [LARGE SCALE GENOMIC DNA]</scope>
    <source>
        <strain evidence="2 3">DAOM 194757</strain>
    </source>
</reference>
<dbReference type="InterPro" id="IPR036097">
    <property type="entry name" value="HisK_dim/P_sf"/>
</dbReference>
<protein>
    <recommendedName>
        <fullName evidence="1">Signal transduction histidine kinase dimerisation/phosphoacceptor domain-containing protein</fullName>
    </recommendedName>
</protein>
<dbReference type="AlphaFoldDB" id="A0A397VR29"/>
<accession>A0A397VR29</accession>
<evidence type="ECO:0000313" key="2">
    <source>
        <dbReference type="EMBL" id="RIB22383.1"/>
    </source>
</evidence>
<proteinExistence type="predicted"/>
<dbReference type="SMART" id="SM00388">
    <property type="entry name" value="HisKA"/>
    <property type="match status" value="1"/>
</dbReference>
<feature type="domain" description="Signal transduction histidine kinase dimerisation/phosphoacceptor" evidence="1">
    <location>
        <begin position="67"/>
        <end position="129"/>
    </location>
</feature>
<dbReference type="SUPFAM" id="SSF47384">
    <property type="entry name" value="Homodimeric domain of signal transducing histidine kinase"/>
    <property type="match status" value="1"/>
</dbReference>
<evidence type="ECO:0000313" key="3">
    <source>
        <dbReference type="Proteomes" id="UP000266673"/>
    </source>
</evidence>
<keyword evidence="3" id="KW-1185">Reference proteome</keyword>
<name>A0A397VR29_9GLOM</name>
<organism evidence="2 3">
    <name type="scientific">Gigaspora rosea</name>
    <dbReference type="NCBI Taxonomy" id="44941"/>
    <lineage>
        <taxon>Eukaryota</taxon>
        <taxon>Fungi</taxon>
        <taxon>Fungi incertae sedis</taxon>
        <taxon>Mucoromycota</taxon>
        <taxon>Glomeromycotina</taxon>
        <taxon>Glomeromycetes</taxon>
        <taxon>Diversisporales</taxon>
        <taxon>Gigasporaceae</taxon>
        <taxon>Gigaspora</taxon>
    </lineage>
</organism>